<gene>
    <name evidence="3" type="ORF">HUG20_16855</name>
</gene>
<evidence type="ECO:0000313" key="3">
    <source>
        <dbReference type="EMBL" id="QQK81414.1"/>
    </source>
</evidence>
<name>A0A7T6ZDC6_9BACI</name>
<protein>
    <recommendedName>
        <fullName evidence="2">TcaA second domain-containing protein</fullName>
    </recommendedName>
</protein>
<reference evidence="3 4" key="1">
    <citation type="submission" date="2020-06" db="EMBL/GenBank/DDBJ databases">
        <title>Genomic analysis of Salicibibacter sp. NKC21-4.</title>
        <authorList>
            <person name="Oh Y.J."/>
        </authorList>
    </citation>
    <scope>NUCLEOTIDE SEQUENCE [LARGE SCALE GENOMIC DNA]</scope>
    <source>
        <strain evidence="3 4">NKC21-4</strain>
    </source>
</reference>
<feature type="domain" description="TcaA second" evidence="2">
    <location>
        <begin position="33"/>
        <end position="107"/>
    </location>
</feature>
<dbReference type="Pfam" id="PF22813">
    <property type="entry name" value="TcaA_2nd"/>
    <property type="match status" value="1"/>
</dbReference>
<dbReference type="AlphaFoldDB" id="A0A7T6ZDC6"/>
<keyword evidence="1" id="KW-0812">Transmembrane</keyword>
<sequence length="163" mass="18384">MTKKNVFIISGGVALFLIIGIGIAIGVSGSNDPQQLTEDFHDAIQENDVDAFKDVVEVDSDMAWPDEQIETTLEMMHEPEYFEETMQILNIQASYYEDEDMMPAGEVNIHELLNMGAFYIEEEDNVLGNSYNLRVRPYHLQVSADADADIHFLGDAYKIEEDG</sequence>
<evidence type="ECO:0000313" key="4">
    <source>
        <dbReference type="Proteomes" id="UP000595349"/>
    </source>
</evidence>
<dbReference type="InterPro" id="IPR054529">
    <property type="entry name" value="TcaA_2nd"/>
</dbReference>
<feature type="transmembrane region" description="Helical" evidence="1">
    <location>
        <begin position="6"/>
        <end position="27"/>
    </location>
</feature>
<proteinExistence type="predicted"/>
<dbReference type="KEGG" id="scib:HUG20_16855"/>
<accession>A0A7T6ZDC6</accession>
<evidence type="ECO:0000259" key="2">
    <source>
        <dbReference type="Pfam" id="PF22813"/>
    </source>
</evidence>
<organism evidence="3 4">
    <name type="scientific">Salicibibacter cibi</name>
    <dbReference type="NCBI Taxonomy" id="2743001"/>
    <lineage>
        <taxon>Bacteria</taxon>
        <taxon>Bacillati</taxon>
        <taxon>Bacillota</taxon>
        <taxon>Bacilli</taxon>
        <taxon>Bacillales</taxon>
        <taxon>Bacillaceae</taxon>
        <taxon>Salicibibacter</taxon>
    </lineage>
</organism>
<keyword evidence="1" id="KW-1133">Transmembrane helix</keyword>
<dbReference type="Proteomes" id="UP000595349">
    <property type="component" value="Chromosome"/>
</dbReference>
<evidence type="ECO:0000256" key="1">
    <source>
        <dbReference type="SAM" id="Phobius"/>
    </source>
</evidence>
<keyword evidence="4" id="KW-1185">Reference proteome</keyword>
<keyword evidence="1" id="KW-0472">Membrane</keyword>
<dbReference type="RefSeq" id="WP_200085841.1">
    <property type="nucleotide sequence ID" value="NZ_CP054706.1"/>
</dbReference>
<dbReference type="EMBL" id="CP054706">
    <property type="protein sequence ID" value="QQK81414.1"/>
    <property type="molecule type" value="Genomic_DNA"/>
</dbReference>